<name>A0A4P9WDA5_9FUNG</name>
<evidence type="ECO:0000313" key="3">
    <source>
        <dbReference type="Proteomes" id="UP000269721"/>
    </source>
</evidence>
<accession>A0A4P9WDA5</accession>
<feature type="region of interest" description="Disordered" evidence="1">
    <location>
        <begin position="91"/>
        <end position="157"/>
    </location>
</feature>
<organism evidence="2 3">
    <name type="scientific">Blyttiomyces helicus</name>
    <dbReference type="NCBI Taxonomy" id="388810"/>
    <lineage>
        <taxon>Eukaryota</taxon>
        <taxon>Fungi</taxon>
        <taxon>Fungi incertae sedis</taxon>
        <taxon>Chytridiomycota</taxon>
        <taxon>Chytridiomycota incertae sedis</taxon>
        <taxon>Chytridiomycetes</taxon>
        <taxon>Chytridiomycetes incertae sedis</taxon>
        <taxon>Blyttiomyces</taxon>
    </lineage>
</organism>
<feature type="compositionally biased region" description="Acidic residues" evidence="1">
    <location>
        <begin position="312"/>
        <end position="322"/>
    </location>
</feature>
<evidence type="ECO:0000313" key="2">
    <source>
        <dbReference type="EMBL" id="RKO89685.1"/>
    </source>
</evidence>
<keyword evidence="3" id="KW-1185">Reference proteome</keyword>
<proteinExistence type="predicted"/>
<feature type="compositionally biased region" description="Basic and acidic residues" evidence="1">
    <location>
        <begin position="298"/>
        <end position="311"/>
    </location>
</feature>
<reference evidence="3" key="1">
    <citation type="journal article" date="2018" name="Nat. Microbiol.">
        <title>Leveraging single-cell genomics to expand the fungal tree of life.</title>
        <authorList>
            <person name="Ahrendt S.R."/>
            <person name="Quandt C.A."/>
            <person name="Ciobanu D."/>
            <person name="Clum A."/>
            <person name="Salamov A."/>
            <person name="Andreopoulos B."/>
            <person name="Cheng J.F."/>
            <person name="Woyke T."/>
            <person name="Pelin A."/>
            <person name="Henrissat B."/>
            <person name="Reynolds N.K."/>
            <person name="Benny G.L."/>
            <person name="Smith M.E."/>
            <person name="James T.Y."/>
            <person name="Grigoriev I.V."/>
        </authorList>
    </citation>
    <scope>NUCLEOTIDE SEQUENCE [LARGE SCALE GENOMIC DNA]</scope>
</reference>
<dbReference type="EMBL" id="KZ995948">
    <property type="protein sequence ID" value="RKO89685.1"/>
    <property type="molecule type" value="Genomic_DNA"/>
</dbReference>
<feature type="region of interest" description="Disordered" evidence="1">
    <location>
        <begin position="298"/>
        <end position="322"/>
    </location>
</feature>
<sequence>MSSFTESPTVPSGRQNQQPPLLELVNLSNKLVLDNVYLNGLHALRRFELRNISPYPLTVKLRSNLGSQVAFQLTNENLPDRHRERAIAASAAARGRNKQPASLSLASSMESDLSGIASTPSSPPPEQNRNSSESSFTSPSEPGTPVESVPGTPTPFTTNTAAAAAIGVFGTENGGNLSGHQFNQLFNYVNHIDEVDIAPGCTQKIIVAFLPEERGRGRKRLKEGERAGSAAGAPPGLSGMNGPGPVTGRSAVAGPGSVRDDTGASESPFVASNEEDETYDFFEVNGLLFLFAYRAGRKKDGGDPRRVRSANESEDAPDVLNEGDDLSALSVGVCFNSPPVRRAFEALSAGRCDEFLDIGCRRWWDFDEQHSFSSRFPS</sequence>
<feature type="compositionally biased region" description="Low complexity" evidence="1">
    <location>
        <begin position="131"/>
        <end position="145"/>
    </location>
</feature>
<gene>
    <name evidence="2" type="ORF">BDK51DRAFT_44623</name>
</gene>
<evidence type="ECO:0000256" key="1">
    <source>
        <dbReference type="SAM" id="MobiDB-lite"/>
    </source>
</evidence>
<dbReference type="OrthoDB" id="10598960at2759"/>
<dbReference type="PANTHER" id="PTHR39211:SF1">
    <property type="entry name" value="ABNORMAL SPINDLE-LIKE MICROCEPHALY-ASSOCIATED PROTEIN ASH DOMAIN-CONTAINING PROTEIN"/>
    <property type="match status" value="1"/>
</dbReference>
<protein>
    <submittedName>
        <fullName evidence="2">Uncharacterized protein</fullName>
    </submittedName>
</protein>
<feature type="region of interest" description="Disordered" evidence="1">
    <location>
        <begin position="217"/>
        <end position="270"/>
    </location>
</feature>
<dbReference type="PANTHER" id="PTHR39211">
    <property type="entry name" value="CHROMOSOME 7, WHOLE GENOME SHOTGUN SEQUENCE"/>
    <property type="match status" value="1"/>
</dbReference>
<dbReference type="Proteomes" id="UP000269721">
    <property type="component" value="Unassembled WGS sequence"/>
</dbReference>
<feature type="compositionally biased region" description="Polar residues" evidence="1">
    <location>
        <begin position="99"/>
        <end position="120"/>
    </location>
</feature>
<feature type="compositionally biased region" description="Low complexity" evidence="1">
    <location>
        <begin position="227"/>
        <end position="238"/>
    </location>
</feature>
<dbReference type="AlphaFoldDB" id="A0A4P9WDA5"/>